<evidence type="ECO:0000256" key="8">
    <source>
        <dbReference type="SAM" id="MobiDB-lite"/>
    </source>
</evidence>
<evidence type="ECO:0000256" key="5">
    <source>
        <dbReference type="ARBA" id="ARBA00022840"/>
    </source>
</evidence>
<keyword evidence="4" id="KW-0547">Nucleotide-binding</keyword>
<comment type="subcellular location">
    <subcellularLocation>
        <location evidence="1">Virion</location>
    </subcellularLocation>
</comment>
<feature type="compositionally biased region" description="Basic residues" evidence="8">
    <location>
        <begin position="494"/>
        <end position="508"/>
    </location>
</feature>
<keyword evidence="7" id="KW-0804">Transcription</keyword>
<keyword evidence="2" id="KW-0507">mRNA processing</keyword>
<evidence type="ECO:0000313" key="10">
    <source>
        <dbReference type="EMBL" id="QHU02223.1"/>
    </source>
</evidence>
<evidence type="ECO:0000256" key="6">
    <source>
        <dbReference type="ARBA" id="ARBA00022844"/>
    </source>
</evidence>
<feature type="region of interest" description="Disordered" evidence="8">
    <location>
        <begin position="456"/>
        <end position="508"/>
    </location>
</feature>
<keyword evidence="3" id="KW-0808">Transferase</keyword>
<dbReference type="GO" id="GO:0005524">
    <property type="term" value="F:ATP binding"/>
    <property type="evidence" value="ECO:0007669"/>
    <property type="project" value="UniProtKB-KW"/>
</dbReference>
<name>A0A6C0JAB0_9ZZZZ</name>
<dbReference type="GO" id="GO:0016740">
    <property type="term" value="F:transferase activity"/>
    <property type="evidence" value="ECO:0007669"/>
    <property type="project" value="UniProtKB-KW"/>
</dbReference>
<evidence type="ECO:0000256" key="2">
    <source>
        <dbReference type="ARBA" id="ARBA00022664"/>
    </source>
</evidence>
<dbReference type="GO" id="GO:0006397">
    <property type="term" value="P:mRNA processing"/>
    <property type="evidence" value="ECO:0007669"/>
    <property type="project" value="UniProtKB-KW"/>
</dbReference>
<evidence type="ECO:0000256" key="7">
    <source>
        <dbReference type="ARBA" id="ARBA00023163"/>
    </source>
</evidence>
<reference evidence="10" key="1">
    <citation type="journal article" date="2020" name="Nature">
        <title>Giant virus diversity and host interactions through global metagenomics.</title>
        <authorList>
            <person name="Schulz F."/>
            <person name="Roux S."/>
            <person name="Paez-Espino D."/>
            <person name="Jungbluth S."/>
            <person name="Walsh D.A."/>
            <person name="Denef V.J."/>
            <person name="McMahon K.D."/>
            <person name="Konstantinidis K.T."/>
            <person name="Eloe-Fadrosh E.A."/>
            <person name="Kyrpides N.C."/>
            <person name="Woyke T."/>
        </authorList>
    </citation>
    <scope>NUCLEOTIDE SEQUENCE</scope>
    <source>
        <strain evidence="10">GVMAG-M-3300025880-75</strain>
    </source>
</reference>
<dbReference type="InterPro" id="IPR045355">
    <property type="entry name" value="PolyA_pol_cat_su"/>
</dbReference>
<evidence type="ECO:0000256" key="4">
    <source>
        <dbReference type="ARBA" id="ARBA00022741"/>
    </source>
</evidence>
<dbReference type="AlphaFoldDB" id="A0A6C0JAB0"/>
<dbReference type="EMBL" id="MN740355">
    <property type="protein sequence ID" value="QHU02223.1"/>
    <property type="molecule type" value="Genomic_DNA"/>
</dbReference>
<dbReference type="Pfam" id="PF19244">
    <property type="entry name" value="Poly_A_pol_cat"/>
    <property type="match status" value="1"/>
</dbReference>
<evidence type="ECO:0000256" key="1">
    <source>
        <dbReference type="ARBA" id="ARBA00004328"/>
    </source>
</evidence>
<accession>A0A6C0JAB0</accession>
<evidence type="ECO:0000256" key="3">
    <source>
        <dbReference type="ARBA" id="ARBA00022679"/>
    </source>
</evidence>
<proteinExistence type="predicted"/>
<evidence type="ECO:0000259" key="9">
    <source>
        <dbReference type="Pfam" id="PF19244"/>
    </source>
</evidence>
<organism evidence="10">
    <name type="scientific">viral metagenome</name>
    <dbReference type="NCBI Taxonomy" id="1070528"/>
    <lineage>
        <taxon>unclassified sequences</taxon>
        <taxon>metagenomes</taxon>
        <taxon>organismal metagenomes</taxon>
    </lineage>
</organism>
<feature type="compositionally biased region" description="Basic residues" evidence="8">
    <location>
        <begin position="466"/>
        <end position="486"/>
    </location>
</feature>
<keyword evidence="6" id="KW-0946">Virion</keyword>
<protein>
    <recommendedName>
        <fullName evidence="9">Poly(A) polymerase catalytic subunit domain-containing protein</fullName>
    </recommendedName>
</protein>
<keyword evidence="5" id="KW-0067">ATP-binding</keyword>
<feature type="domain" description="Poly(A) polymerase catalytic subunit" evidence="9">
    <location>
        <begin position="44"/>
        <end position="171"/>
    </location>
</feature>
<dbReference type="GO" id="GO:0044423">
    <property type="term" value="C:virion component"/>
    <property type="evidence" value="ECO:0007669"/>
    <property type="project" value="UniProtKB-KW"/>
</dbReference>
<sequence length="508" mass="59623">MACEKKMTFEECELAVLRSAVDKMEKKSGMKKINNPDIKDIIRIVEDFLKVSKRICYGGTAINNILPLQDQFYDKATELPDYDFFSDEPLKDAKKLADIYYKKGYEEVEAKAGMHPGTFKVFVNFIPIADITYLVPELYKNIHKKSIQVANIYYCPPDYLRMAMYLELSRPDGDVSRWEKVLKRLTLLNKHYPMKGKNCKVEDIQRLFQYGNKNLMSGGKKNMDDYDDEEDLLMDVEQRIFHTVRDVLMGQGCVFFGAYANRMYLRNLEYLKKKKIPQIPDFDVLSDDPETAARILKERLDDLNLKKVTIKKKPGVGEIIAPHYEVSIGPETVAFIYEPLGCHSYNVINIGPNELRVATLDTMLSFYLAFVYVNRPYYDANRILCMSKFLFKVQQKNRLRQKGLLRRFSPDCYGVQATKEKMREEKAEKYRELKNKRNTKDYDWYFLRYVPAEKDKNMVKNSNKNSNKKKKRKNKTKKKRKTKKGILSRLGFGGRKKRKTKKKKNKKN</sequence>
<dbReference type="CDD" id="cd20921">
    <property type="entry name" value="polyA_pol_Pycodna"/>
    <property type="match status" value="1"/>
</dbReference>